<evidence type="ECO:0000256" key="5">
    <source>
        <dbReference type="ARBA" id="ARBA00022490"/>
    </source>
</evidence>
<feature type="modified residue" description="Phosphohistidine; by HPr" evidence="17">
    <location>
        <position position="84"/>
    </location>
</feature>
<evidence type="ECO:0000256" key="15">
    <source>
        <dbReference type="PIRSR" id="PIRSR000699-1"/>
    </source>
</evidence>
<keyword evidence="4" id="KW-0813">Transport</keyword>
<evidence type="ECO:0000256" key="14">
    <source>
        <dbReference type="ARBA" id="ARBA00032708"/>
    </source>
</evidence>
<keyword evidence="11 16" id="KW-0460">Magnesium</keyword>
<dbReference type="Proteomes" id="UP001164557">
    <property type="component" value="Chromosome"/>
</dbReference>
<keyword evidence="7" id="KW-0762">Sugar transport</keyword>
<evidence type="ECO:0000256" key="10">
    <source>
        <dbReference type="ARBA" id="ARBA00022723"/>
    </source>
</evidence>
<dbReference type="GO" id="GO:0005737">
    <property type="term" value="C:cytoplasm"/>
    <property type="evidence" value="ECO:0007669"/>
    <property type="project" value="UniProtKB-SubCell"/>
</dbReference>
<reference evidence="18" key="1">
    <citation type="submission" date="2021-09" db="EMBL/GenBank/DDBJ databases">
        <title>Lactobacillus species from Apis mellifera, Switzerland.</title>
        <authorList>
            <person name="Pfister J."/>
            <person name="Brown A."/>
            <person name="Neumann P."/>
            <person name="Collaud A."/>
            <person name="Retschnig G."/>
            <person name="Perreten V."/>
        </authorList>
    </citation>
    <scope>NUCLEOTIDE SEQUENCE</scope>
    <source>
        <strain evidence="18">IBH002</strain>
    </source>
</reference>
<dbReference type="PIRSF" id="PIRSF000699">
    <property type="entry name" value="PTS_IILac_III"/>
    <property type="match status" value="1"/>
</dbReference>
<dbReference type="Pfam" id="PF02255">
    <property type="entry name" value="PTS_IIA"/>
    <property type="match status" value="1"/>
</dbReference>
<feature type="active site" description="Tele-phosphohistidine intermediate" evidence="15">
    <location>
        <position position="84"/>
    </location>
</feature>
<proteinExistence type="predicted"/>
<evidence type="ECO:0000256" key="4">
    <source>
        <dbReference type="ARBA" id="ARBA00022448"/>
    </source>
</evidence>
<accession>A0AA47B2K9</accession>
<gene>
    <name evidence="18" type="ORF">LDX53_05085</name>
</gene>
<evidence type="ECO:0000256" key="12">
    <source>
        <dbReference type="ARBA" id="ARBA00030293"/>
    </source>
</evidence>
<evidence type="ECO:0000256" key="16">
    <source>
        <dbReference type="PIRSR" id="PIRSR000699-2"/>
    </source>
</evidence>
<dbReference type="PROSITE" id="PS51095">
    <property type="entry name" value="PTS_EIIA_TYPE_3"/>
    <property type="match status" value="1"/>
</dbReference>
<name>A0AA47B2K9_9LACO</name>
<evidence type="ECO:0000256" key="6">
    <source>
        <dbReference type="ARBA" id="ARBA00022553"/>
    </source>
</evidence>
<feature type="binding site" evidence="16">
    <location>
        <position position="87"/>
    </location>
    <ligand>
        <name>Mg(2+)</name>
        <dbReference type="ChEBI" id="CHEBI:18420"/>
        <note>ligand shared between all trimeric partners</note>
    </ligand>
</feature>
<protein>
    <recommendedName>
        <fullName evidence="3">PTS system lactose-specific EIIA component</fullName>
    </recommendedName>
    <alternativeName>
        <fullName evidence="12">EIIA-Lac</fullName>
    </alternativeName>
    <alternativeName>
        <fullName evidence="14">EIII-Lac</fullName>
    </alternativeName>
    <alternativeName>
        <fullName evidence="13">Lactose-specific phosphotransferase enzyme IIA component</fullName>
    </alternativeName>
</protein>
<comment type="subunit">
    <text evidence="2">Homotrimer.</text>
</comment>
<dbReference type="InterPro" id="IPR036542">
    <property type="entry name" value="PTS_IIA_lac/cel_sf"/>
</dbReference>
<dbReference type="GO" id="GO:0009401">
    <property type="term" value="P:phosphoenolpyruvate-dependent sugar phosphotransferase system"/>
    <property type="evidence" value="ECO:0007669"/>
    <property type="project" value="UniProtKB-KW"/>
</dbReference>
<dbReference type="RefSeq" id="WP_046327217.1">
    <property type="nucleotide sequence ID" value="NZ_CP084384.1"/>
</dbReference>
<dbReference type="GO" id="GO:0016740">
    <property type="term" value="F:transferase activity"/>
    <property type="evidence" value="ECO:0007669"/>
    <property type="project" value="UniProtKB-KW"/>
</dbReference>
<keyword evidence="5" id="KW-0963">Cytoplasm</keyword>
<comment type="cofactor">
    <cofactor evidence="16">
        <name>Mg(2+)</name>
        <dbReference type="ChEBI" id="CHEBI:18420"/>
    </cofactor>
    <text evidence="16">Binds 1 Mg(2+) ion per trimer.</text>
</comment>
<keyword evidence="6" id="KW-0597">Phosphoprotein</keyword>
<organism evidence="18 19">
    <name type="scientific">Lactobacillus helsingborgensis</name>
    <dbReference type="NCBI Taxonomy" id="1218494"/>
    <lineage>
        <taxon>Bacteria</taxon>
        <taxon>Bacillati</taxon>
        <taxon>Bacillota</taxon>
        <taxon>Bacilli</taxon>
        <taxon>Lactobacillales</taxon>
        <taxon>Lactobacillaceae</taxon>
        <taxon>Lactobacillus</taxon>
    </lineage>
</organism>
<evidence type="ECO:0000256" key="2">
    <source>
        <dbReference type="ARBA" id="ARBA00011233"/>
    </source>
</evidence>
<evidence type="ECO:0000256" key="8">
    <source>
        <dbReference type="ARBA" id="ARBA00022679"/>
    </source>
</evidence>
<dbReference type="Gene3D" id="1.20.58.80">
    <property type="entry name" value="Phosphotransferase system, lactose/cellobiose-type IIA subunit"/>
    <property type="match status" value="1"/>
</dbReference>
<evidence type="ECO:0000313" key="18">
    <source>
        <dbReference type="EMBL" id="UZX28966.1"/>
    </source>
</evidence>
<evidence type="ECO:0000256" key="1">
    <source>
        <dbReference type="ARBA" id="ARBA00004496"/>
    </source>
</evidence>
<evidence type="ECO:0000256" key="11">
    <source>
        <dbReference type="ARBA" id="ARBA00022842"/>
    </source>
</evidence>
<dbReference type="EMBL" id="CP084389">
    <property type="protein sequence ID" value="UZX28966.1"/>
    <property type="molecule type" value="Genomic_DNA"/>
</dbReference>
<dbReference type="InterPro" id="IPR003188">
    <property type="entry name" value="PTS_IIA_lac/cel"/>
</dbReference>
<evidence type="ECO:0000313" key="19">
    <source>
        <dbReference type="Proteomes" id="UP001164557"/>
    </source>
</evidence>
<evidence type="ECO:0000256" key="7">
    <source>
        <dbReference type="ARBA" id="ARBA00022597"/>
    </source>
</evidence>
<evidence type="ECO:0000256" key="9">
    <source>
        <dbReference type="ARBA" id="ARBA00022683"/>
    </source>
</evidence>
<dbReference type="GO" id="GO:0046872">
    <property type="term" value="F:metal ion binding"/>
    <property type="evidence" value="ECO:0007669"/>
    <property type="project" value="UniProtKB-KW"/>
</dbReference>
<keyword evidence="19" id="KW-1185">Reference proteome</keyword>
<evidence type="ECO:0000256" key="17">
    <source>
        <dbReference type="PROSITE-ProRule" id="PRU00418"/>
    </source>
</evidence>
<evidence type="ECO:0000256" key="13">
    <source>
        <dbReference type="ARBA" id="ARBA00031467"/>
    </source>
</evidence>
<dbReference type="PANTHER" id="PTHR34382">
    <property type="entry name" value="PTS SYSTEM N,N'-DIACETYLCHITOBIOSE-SPECIFIC EIIA COMPONENT"/>
    <property type="match status" value="1"/>
</dbReference>
<keyword evidence="9" id="KW-0598">Phosphotransferase system</keyword>
<dbReference type="AlphaFoldDB" id="A0AA47B2K9"/>
<sequence>MDLENQSKEQKIQLMAFEIISNSGDAFDYFYQSVEKAQNANFKEAEILQKKGNESLNKAHKSQTGLLVSETNKEDIPYSILMVHAQDHLTMAIFFGRMSKLFINLWKEIHKNE</sequence>
<keyword evidence="10 16" id="KW-0479">Metal-binding</keyword>
<dbReference type="PANTHER" id="PTHR34382:SF9">
    <property type="entry name" value="PHOSPHOTRANSFERASE SYSTEM SUGAR-SPECIFIC EII COMPONENT"/>
    <property type="match status" value="1"/>
</dbReference>
<evidence type="ECO:0000256" key="3">
    <source>
        <dbReference type="ARBA" id="ARBA00014322"/>
    </source>
</evidence>
<keyword evidence="8" id="KW-0808">Transferase</keyword>
<dbReference type="SUPFAM" id="SSF46973">
    <property type="entry name" value="Enzyme IIa from lactose specific PTS, IIa-lac"/>
    <property type="match status" value="1"/>
</dbReference>
<comment type="subcellular location">
    <subcellularLocation>
        <location evidence="1">Cytoplasm</location>
    </subcellularLocation>
</comment>